<proteinExistence type="inferred from homology"/>
<comment type="similarity">
    <text evidence="1">Belongs to the DsrF/TusC family.</text>
</comment>
<dbReference type="NCBIfam" id="NF001238">
    <property type="entry name" value="PRK00211.1"/>
    <property type="match status" value="1"/>
</dbReference>
<dbReference type="InterPro" id="IPR003787">
    <property type="entry name" value="Sulphur_relay_DsrE/F-like"/>
</dbReference>
<dbReference type="InterPro" id="IPR027396">
    <property type="entry name" value="DsrEFH-like"/>
</dbReference>
<dbReference type="PANTHER" id="PTHR38780">
    <property type="entry name" value="PROTEIN TUSC"/>
    <property type="match status" value="1"/>
</dbReference>
<gene>
    <name evidence="2" type="primary">dsrF</name>
    <name evidence="2" type="ORF">MBHS_04268</name>
</gene>
<dbReference type="RefSeq" id="WP_103921917.1">
    <property type="nucleotide sequence ID" value="NZ_FMSV02000548.1"/>
</dbReference>
<dbReference type="PANTHER" id="PTHR38780:SF1">
    <property type="entry name" value="PROTEIN TUSC"/>
    <property type="match status" value="1"/>
</dbReference>
<dbReference type="InterPro" id="IPR017462">
    <property type="entry name" value="Sulphur_relay_TusC/DsrF"/>
</dbReference>
<dbReference type="EMBL" id="FMSV02000548">
    <property type="protein sequence ID" value="SEH08376.1"/>
    <property type="molecule type" value="Genomic_DNA"/>
</dbReference>
<dbReference type="Gene3D" id="3.40.1260.10">
    <property type="entry name" value="DsrEFH-like"/>
    <property type="match status" value="1"/>
</dbReference>
<evidence type="ECO:0000313" key="2">
    <source>
        <dbReference type="EMBL" id="SEH08376.1"/>
    </source>
</evidence>
<keyword evidence="3" id="KW-1185">Reference proteome</keyword>
<reference evidence="2 3" key="1">
    <citation type="submission" date="2016-10" db="EMBL/GenBank/DDBJ databases">
        <authorList>
            <person name="de Groot N.N."/>
        </authorList>
    </citation>
    <scope>NUCLEOTIDE SEQUENCE [LARGE SCALE GENOMIC DNA]</scope>
    <source>
        <strain evidence="2">MBHS1</strain>
    </source>
</reference>
<dbReference type="NCBIfam" id="TIGR03010">
    <property type="entry name" value="sulf_tusC_dsrF"/>
    <property type="match status" value="1"/>
</dbReference>
<dbReference type="SUPFAM" id="SSF75169">
    <property type="entry name" value="DsrEFH-like"/>
    <property type="match status" value="1"/>
</dbReference>
<evidence type="ECO:0000313" key="3">
    <source>
        <dbReference type="Proteomes" id="UP000236724"/>
    </source>
</evidence>
<dbReference type="Proteomes" id="UP000236724">
    <property type="component" value="Unassembled WGS sequence"/>
</dbReference>
<name>A0A1H6FGU0_9GAMM</name>
<accession>A0A1H6FGU0</accession>
<protein>
    <submittedName>
        <fullName evidence="2">Intracellular sulfur oxidation protein DsrF</fullName>
    </submittedName>
</protein>
<dbReference type="AlphaFoldDB" id="A0A1H6FGU0"/>
<dbReference type="OrthoDB" id="9789418at2"/>
<organism evidence="2 3">
    <name type="scientific">Candidatus Venteria ishoeyi</name>
    <dbReference type="NCBI Taxonomy" id="1899563"/>
    <lineage>
        <taxon>Bacteria</taxon>
        <taxon>Pseudomonadati</taxon>
        <taxon>Pseudomonadota</taxon>
        <taxon>Gammaproteobacteria</taxon>
        <taxon>Thiotrichales</taxon>
        <taxon>Thiotrichaceae</taxon>
        <taxon>Venteria</taxon>
    </lineage>
</organism>
<sequence>MSEAGVVKKFLYLNRKAPYGTIYALESLEVVLISAAFEQDVSLAFVDDGVFQLKKDQKTDAIGMKNFSPIYNALGDYDITKLYVEKESLEARGLTLDDLMDVTYEDEDDDWAEKPAIQLVSKTEMADIMESQDVVLSF</sequence>
<dbReference type="Pfam" id="PF02635">
    <property type="entry name" value="DsrE"/>
    <property type="match status" value="1"/>
</dbReference>
<evidence type="ECO:0000256" key="1">
    <source>
        <dbReference type="ARBA" id="ARBA00005996"/>
    </source>
</evidence>